<proteinExistence type="predicted"/>
<dbReference type="VEuPathDB" id="FungiDB:ACLA_069430"/>
<dbReference type="GO" id="GO:0008270">
    <property type="term" value="F:zinc ion binding"/>
    <property type="evidence" value="ECO:0007669"/>
    <property type="project" value="InterPro"/>
</dbReference>
<dbReference type="PANTHER" id="PTHR47256:SF10">
    <property type="entry name" value="ZN(II)2CYS6 TRANSCRIPTION FACTOR (EUROFUNG)"/>
    <property type="match status" value="1"/>
</dbReference>
<dbReference type="RefSeq" id="XP_001275339.1">
    <property type="nucleotide sequence ID" value="XM_001275338.1"/>
</dbReference>
<dbReference type="InterPro" id="IPR007219">
    <property type="entry name" value="XnlR_reg_dom"/>
</dbReference>
<dbReference type="HOGENOM" id="CLU_007003_8_1_1"/>
<dbReference type="KEGG" id="act:ACLA_069430"/>
<organism evidence="4 5">
    <name type="scientific">Aspergillus clavatus (strain ATCC 1007 / CBS 513.65 / DSM 816 / NCTC 3887 / NRRL 1 / QM 1276 / 107)</name>
    <dbReference type="NCBI Taxonomy" id="344612"/>
    <lineage>
        <taxon>Eukaryota</taxon>
        <taxon>Fungi</taxon>
        <taxon>Dikarya</taxon>
        <taxon>Ascomycota</taxon>
        <taxon>Pezizomycotina</taxon>
        <taxon>Eurotiomycetes</taxon>
        <taxon>Eurotiomycetidae</taxon>
        <taxon>Eurotiales</taxon>
        <taxon>Aspergillaceae</taxon>
        <taxon>Aspergillus</taxon>
        <taxon>Aspergillus subgen. Fumigati</taxon>
    </lineage>
</organism>
<evidence type="ECO:0000256" key="1">
    <source>
        <dbReference type="ARBA" id="ARBA00023242"/>
    </source>
</evidence>
<gene>
    <name evidence="4" type="ORF">ACLA_069430</name>
</gene>
<dbReference type="eggNOG" id="ENOG502SP7J">
    <property type="taxonomic scope" value="Eukaryota"/>
</dbReference>
<dbReference type="GeneID" id="4707642"/>
<sequence>MANHNRHSLSRSLQCSGRPAPCTSCRNTNAECVFDETLDLRRKVAAKRNIEELAYYRSLLYALLDSLRSPEETEVSNVLKVIRGCPSLNNIAAAVGGPTIDTSDAAPEDTKGSVEELSSLAGTEESIHLDFHSRITLEKLCDIPLVQVPAKPWTTVTDANQLVSHLVSLYFTWDHPLLQIVDQKLFLQHMKAGVADSEFCTPLLANSMLAMASAYSDFPDVFAVPREIASRGQHFYREADRLWRAEEGRASLANIQAVALMSYVLRSQGKGQSGWLMLRQAVQLAQDFGLFHRSRALLEHGVTTDQQHVAAITAWGLFIMNSLVSMDLHRVADLKLPIAELHIKEDSTGNIMWSPYPLTNRLDCNRRPALLQYAMMKLADLTVMGVEIQEILFDKAFEMTVDELWAAANRRLSHLEKWLVVLMGECEDDGQLMPHILFLQ</sequence>
<name>A1C692_ASPCL</name>
<evidence type="ECO:0000313" key="4">
    <source>
        <dbReference type="EMBL" id="EAW13913.1"/>
    </source>
</evidence>
<dbReference type="AlphaFoldDB" id="A1C692"/>
<keyword evidence="5" id="KW-1185">Reference proteome</keyword>
<dbReference type="GO" id="GO:0003677">
    <property type="term" value="F:DNA binding"/>
    <property type="evidence" value="ECO:0007669"/>
    <property type="project" value="InterPro"/>
</dbReference>
<evidence type="ECO:0000256" key="2">
    <source>
        <dbReference type="SAM" id="MobiDB-lite"/>
    </source>
</evidence>
<keyword evidence="1" id="KW-0539">Nucleus</keyword>
<evidence type="ECO:0000259" key="3">
    <source>
        <dbReference type="Pfam" id="PF04082"/>
    </source>
</evidence>
<dbReference type="EMBL" id="DS027045">
    <property type="protein sequence ID" value="EAW13913.1"/>
    <property type="molecule type" value="Genomic_DNA"/>
</dbReference>
<dbReference type="PANTHER" id="PTHR47256">
    <property type="entry name" value="ZN(II)2CYS6 TRANSCRIPTION FACTOR (EUROFUNG)-RELATED"/>
    <property type="match status" value="1"/>
</dbReference>
<dbReference type="CDD" id="cd12148">
    <property type="entry name" value="fungal_TF_MHR"/>
    <property type="match status" value="1"/>
</dbReference>
<dbReference type="GO" id="GO:0006351">
    <property type="term" value="P:DNA-templated transcription"/>
    <property type="evidence" value="ECO:0007669"/>
    <property type="project" value="InterPro"/>
</dbReference>
<evidence type="ECO:0000313" key="5">
    <source>
        <dbReference type="Proteomes" id="UP000006701"/>
    </source>
</evidence>
<dbReference type="Pfam" id="PF04082">
    <property type="entry name" value="Fungal_trans"/>
    <property type="match status" value="1"/>
</dbReference>
<reference evidence="4 5" key="1">
    <citation type="journal article" date="2008" name="PLoS Genet.">
        <title>Genomic islands in the pathogenic filamentous fungus Aspergillus fumigatus.</title>
        <authorList>
            <person name="Fedorova N.D."/>
            <person name="Khaldi N."/>
            <person name="Joardar V.S."/>
            <person name="Maiti R."/>
            <person name="Amedeo P."/>
            <person name="Anderson M.J."/>
            <person name="Crabtree J."/>
            <person name="Silva J.C."/>
            <person name="Badger J.H."/>
            <person name="Albarraq A."/>
            <person name="Angiuoli S."/>
            <person name="Bussey H."/>
            <person name="Bowyer P."/>
            <person name="Cotty P.J."/>
            <person name="Dyer P.S."/>
            <person name="Egan A."/>
            <person name="Galens K."/>
            <person name="Fraser-Liggett C.M."/>
            <person name="Haas B.J."/>
            <person name="Inman J.M."/>
            <person name="Kent R."/>
            <person name="Lemieux S."/>
            <person name="Malavazi I."/>
            <person name="Orvis J."/>
            <person name="Roemer T."/>
            <person name="Ronning C.M."/>
            <person name="Sundaram J.P."/>
            <person name="Sutton G."/>
            <person name="Turner G."/>
            <person name="Venter J.C."/>
            <person name="White O.R."/>
            <person name="Whitty B.R."/>
            <person name="Youngman P."/>
            <person name="Wolfe K.H."/>
            <person name="Goldman G.H."/>
            <person name="Wortman J.R."/>
            <person name="Jiang B."/>
            <person name="Denning D.W."/>
            <person name="Nierman W.C."/>
        </authorList>
    </citation>
    <scope>NUCLEOTIDE SEQUENCE [LARGE SCALE GENOMIC DNA]</scope>
    <source>
        <strain evidence="5">ATCC 1007 / CBS 513.65 / DSM 816 / NCTC 3887 / NRRL 1</strain>
    </source>
</reference>
<feature type="domain" description="Xylanolytic transcriptional activator regulatory" evidence="3">
    <location>
        <begin position="168"/>
        <end position="362"/>
    </location>
</feature>
<dbReference type="InterPro" id="IPR053187">
    <property type="entry name" value="Notoamide_regulator"/>
</dbReference>
<feature type="region of interest" description="Disordered" evidence="2">
    <location>
        <begin position="1"/>
        <end position="20"/>
    </location>
</feature>
<dbReference type="Proteomes" id="UP000006701">
    <property type="component" value="Unassembled WGS sequence"/>
</dbReference>
<protein>
    <submittedName>
        <fullName evidence="4">Fungal specific transcription factor domain protein</fullName>
    </submittedName>
</protein>
<dbReference type="OMA" id="FTWDHPC"/>
<dbReference type="OrthoDB" id="2593732at2759"/>
<accession>A1C692</accession>